<feature type="domain" description="Peptidase S26" evidence="4">
    <location>
        <begin position="124"/>
        <end position="293"/>
    </location>
</feature>
<protein>
    <recommendedName>
        <fullName evidence="2 3">Signal peptidase I</fullName>
        <ecNumber evidence="3">3.4.21.89</ecNumber>
    </recommendedName>
</protein>
<dbReference type="InterPro" id="IPR043739">
    <property type="entry name" value="DUF5684"/>
</dbReference>
<keyword evidence="3" id="KW-0812">Transmembrane</keyword>
<dbReference type="NCBIfam" id="TIGR02227">
    <property type="entry name" value="sigpep_I_bact"/>
    <property type="match status" value="1"/>
</dbReference>
<dbReference type="EMBL" id="CAXIXY010000007">
    <property type="protein sequence ID" value="CAL2093657.1"/>
    <property type="molecule type" value="Genomic_DNA"/>
</dbReference>
<dbReference type="InterPro" id="IPR036286">
    <property type="entry name" value="LexA/Signal_pep-like_sf"/>
</dbReference>
<dbReference type="Pfam" id="PF10502">
    <property type="entry name" value="Peptidase_S26"/>
    <property type="match status" value="2"/>
</dbReference>
<name>A0ABM9P5H9_9FLAO</name>
<evidence type="ECO:0000256" key="1">
    <source>
        <dbReference type="ARBA" id="ARBA00009370"/>
    </source>
</evidence>
<comment type="similarity">
    <text evidence="1 3">Belongs to the peptidase S26 family.</text>
</comment>
<keyword evidence="3" id="KW-0645">Protease</keyword>
<dbReference type="InterPro" id="IPR019533">
    <property type="entry name" value="Peptidase_S26"/>
</dbReference>
<dbReference type="EC" id="3.4.21.89" evidence="3"/>
<evidence type="ECO:0000256" key="2">
    <source>
        <dbReference type="ARBA" id="ARBA00019232"/>
    </source>
</evidence>
<feature type="transmembrane region" description="Helical" evidence="3">
    <location>
        <begin position="88"/>
        <end position="105"/>
    </location>
</feature>
<organism evidence="5 6">
    <name type="scientific">Tenacibaculum platacis</name>
    <dbReference type="NCBI Taxonomy" id="3137852"/>
    <lineage>
        <taxon>Bacteria</taxon>
        <taxon>Pseudomonadati</taxon>
        <taxon>Bacteroidota</taxon>
        <taxon>Flavobacteriia</taxon>
        <taxon>Flavobacteriales</taxon>
        <taxon>Flavobacteriaceae</taxon>
        <taxon>Tenacibaculum</taxon>
    </lineage>
</organism>
<feature type="transmembrane region" description="Helical" evidence="3">
    <location>
        <begin position="55"/>
        <end position="76"/>
    </location>
</feature>
<evidence type="ECO:0000313" key="5">
    <source>
        <dbReference type="EMBL" id="CAL2093657.1"/>
    </source>
</evidence>
<evidence type="ECO:0000259" key="4">
    <source>
        <dbReference type="Pfam" id="PF10502"/>
    </source>
</evidence>
<dbReference type="Gene3D" id="2.10.109.10">
    <property type="entry name" value="Umud Fragment, subunit A"/>
    <property type="match status" value="2"/>
</dbReference>
<dbReference type="PRINTS" id="PR00727">
    <property type="entry name" value="LEADERPTASE"/>
</dbReference>
<evidence type="ECO:0000313" key="6">
    <source>
        <dbReference type="Proteomes" id="UP001497416"/>
    </source>
</evidence>
<comment type="catalytic activity">
    <reaction evidence="3">
        <text>Cleavage of hydrophobic, N-terminal signal or leader sequences from secreted and periplasmic proteins.</text>
        <dbReference type="EC" id="3.4.21.89"/>
    </reaction>
</comment>
<sequence length="523" mass="60718">MSFTGWFILFLAVQLIHFIGTWKLYQKAGRQAWEAAIPIYNAIVLLGIIKRPKWWVILLFIPIVNLIMFPVFWIETCRSFGFTSTKDTFLVIFTLGFYILYINYFTEAEYRKDRSLEAPKGVGEWVSSIAFAVIAATIVHNYFIRPYVIPSSSLEKTLLIGDYLFVSKFHYGARVPMSTIALPMIHDTIPLVKSKSYVFSDNYEERNTSFANKFQLPYMRLPGLTSIKRNDIVVFGQPADTLRDMNKLKPDRTYYKPIDKKLNLVKRCVAVAGDSLEIRDGYIFINGKRSILPKSAKPQWYHIVDTEGQKFSDAALRRYNVRFNEAYTTRDGKYLLNLTDEEAATIAKNPLVKSVTKKLDSKDKYDPDLFPQNPLYRWNGDNFGPIYIPKAGATVAITKESIPFYKRIISEYERNDLAIFGDDIYINGKKADSYTFKQDYYWMMGDNRQNSLDARRWGYVPFDHVIGKPVMVWFSRDNETGRIRWERMFTTVTNGESKSYFWLGILCAGVVLFFVFKPKKKKA</sequence>
<dbReference type="RefSeq" id="WP_348713661.1">
    <property type="nucleotide sequence ID" value="NZ_CAXIXY010000007.1"/>
</dbReference>
<keyword evidence="3" id="KW-1133">Transmembrane helix</keyword>
<feature type="domain" description="Peptidase S26" evidence="4">
    <location>
        <begin position="436"/>
        <end position="474"/>
    </location>
</feature>
<dbReference type="GO" id="GO:0009003">
    <property type="term" value="F:signal peptidase activity"/>
    <property type="evidence" value="ECO:0007669"/>
    <property type="project" value="UniProtKB-EC"/>
</dbReference>
<keyword evidence="3" id="KW-0472">Membrane</keyword>
<feature type="transmembrane region" description="Helical" evidence="3">
    <location>
        <begin position="125"/>
        <end position="144"/>
    </location>
</feature>
<feature type="transmembrane region" description="Helical" evidence="3">
    <location>
        <begin position="499"/>
        <end position="516"/>
    </location>
</feature>
<keyword evidence="3 5" id="KW-0378">Hydrolase</keyword>
<comment type="caution">
    <text evidence="5">The sequence shown here is derived from an EMBL/GenBank/DDBJ whole genome shotgun (WGS) entry which is preliminary data.</text>
</comment>
<dbReference type="Pfam" id="PF18936">
    <property type="entry name" value="DUF5684"/>
    <property type="match status" value="1"/>
</dbReference>
<dbReference type="InterPro" id="IPR000223">
    <property type="entry name" value="Pept_S26A_signal_pept_1"/>
</dbReference>
<keyword evidence="6" id="KW-1185">Reference proteome</keyword>
<proteinExistence type="inferred from homology"/>
<reference evidence="5 6" key="1">
    <citation type="submission" date="2024-05" db="EMBL/GenBank/DDBJ databases">
        <authorList>
            <person name="Duchaud E."/>
        </authorList>
    </citation>
    <scope>NUCLEOTIDE SEQUENCE [LARGE SCALE GENOMIC DNA]</scope>
    <source>
        <strain evidence="5">Ena-SAMPLE-TAB-13-05-2024-13:56:06:370-140302</strain>
    </source>
</reference>
<accession>A0ABM9P5H9</accession>
<dbReference type="Proteomes" id="UP001497416">
    <property type="component" value="Unassembled WGS sequence"/>
</dbReference>
<dbReference type="SUPFAM" id="SSF51306">
    <property type="entry name" value="LexA/Signal peptidase"/>
    <property type="match status" value="1"/>
</dbReference>
<dbReference type="CDD" id="cd06530">
    <property type="entry name" value="S26_SPase_I"/>
    <property type="match status" value="2"/>
</dbReference>
<dbReference type="PANTHER" id="PTHR43390">
    <property type="entry name" value="SIGNAL PEPTIDASE I"/>
    <property type="match status" value="1"/>
</dbReference>
<evidence type="ECO:0000256" key="3">
    <source>
        <dbReference type="RuleBase" id="RU362042"/>
    </source>
</evidence>
<gene>
    <name evidence="5" type="ORF">T190607A01A_50248</name>
</gene>
<feature type="transmembrane region" description="Helical" evidence="3">
    <location>
        <begin position="32"/>
        <end position="49"/>
    </location>
</feature>
<feature type="transmembrane region" description="Helical" evidence="3">
    <location>
        <begin position="6"/>
        <end position="25"/>
    </location>
</feature>
<comment type="caution">
    <text evidence="3">Lacks conserved residue(s) required for the propagation of feature annotation.</text>
</comment>
<dbReference type="PANTHER" id="PTHR43390:SF1">
    <property type="entry name" value="CHLOROPLAST PROCESSING PEPTIDASE"/>
    <property type="match status" value="1"/>
</dbReference>
<comment type="subcellular location">
    <subcellularLocation>
        <location evidence="3">Membrane</location>
        <topology evidence="3">Single-pass type II membrane protein</topology>
    </subcellularLocation>
</comment>